<dbReference type="PROSITE" id="PS51666">
    <property type="entry name" value="QLQ"/>
    <property type="match status" value="1"/>
</dbReference>
<proteinExistence type="predicted"/>
<dbReference type="GO" id="GO:0005634">
    <property type="term" value="C:nucleus"/>
    <property type="evidence" value="ECO:0007669"/>
    <property type="project" value="UniProtKB-SubCell"/>
</dbReference>
<protein>
    <recommendedName>
        <fullName evidence="4">QLQ domain-containing protein</fullName>
    </recommendedName>
</protein>
<dbReference type="EMBL" id="JADCNM010000544">
    <property type="protein sequence ID" value="KAG0446748.1"/>
    <property type="molecule type" value="Genomic_DNA"/>
</dbReference>
<evidence type="ECO:0000259" key="4">
    <source>
        <dbReference type="PROSITE" id="PS51666"/>
    </source>
</evidence>
<evidence type="ECO:0000256" key="2">
    <source>
        <dbReference type="ARBA" id="ARBA00023242"/>
    </source>
</evidence>
<gene>
    <name evidence="5" type="ORF">HPP92_028677</name>
</gene>
<evidence type="ECO:0000313" key="5">
    <source>
        <dbReference type="EMBL" id="KAG0446748.1"/>
    </source>
</evidence>
<feature type="domain" description="QLQ" evidence="4">
    <location>
        <begin position="115"/>
        <end position="150"/>
    </location>
</feature>
<evidence type="ECO:0000313" key="6">
    <source>
        <dbReference type="Proteomes" id="UP000639772"/>
    </source>
</evidence>
<dbReference type="Pfam" id="PF08880">
    <property type="entry name" value="QLQ"/>
    <property type="match status" value="1"/>
</dbReference>
<dbReference type="InterPro" id="IPR014978">
    <property type="entry name" value="Gln-Leu-Gln_QLQ"/>
</dbReference>
<reference evidence="5 6" key="1">
    <citation type="journal article" date="2020" name="Nat. Food">
        <title>A phased Vanilla planifolia genome enables genetic improvement of flavour and production.</title>
        <authorList>
            <person name="Hasing T."/>
            <person name="Tang H."/>
            <person name="Brym M."/>
            <person name="Khazi F."/>
            <person name="Huang T."/>
            <person name="Chambers A.H."/>
        </authorList>
    </citation>
    <scope>NUCLEOTIDE SEQUENCE [LARGE SCALE GENOMIC DNA]</scope>
    <source>
        <tissue evidence="5">Leaf</tissue>
    </source>
</reference>
<comment type="caution">
    <text evidence="5">The sequence shown here is derived from an EMBL/GenBank/DDBJ whole genome shotgun (WGS) entry which is preliminary data.</text>
</comment>
<evidence type="ECO:0000256" key="1">
    <source>
        <dbReference type="ARBA" id="ARBA00004123"/>
    </source>
</evidence>
<feature type="compositionally biased region" description="Basic and acidic residues" evidence="3">
    <location>
        <begin position="48"/>
        <end position="58"/>
    </location>
</feature>
<evidence type="ECO:0000256" key="3">
    <source>
        <dbReference type="SAM" id="MobiDB-lite"/>
    </source>
</evidence>
<name>A0A835P8A9_VANPL</name>
<comment type="subcellular location">
    <subcellularLocation>
        <location evidence="1">Nucleus</location>
    </subcellularLocation>
</comment>
<dbReference type="Proteomes" id="UP000639772">
    <property type="component" value="Unassembled WGS sequence"/>
</dbReference>
<feature type="region of interest" description="Disordered" evidence="3">
    <location>
        <begin position="39"/>
        <end position="61"/>
    </location>
</feature>
<keyword evidence="2" id="KW-0539">Nucleus</keyword>
<dbReference type="AlphaFoldDB" id="A0A835P8A9"/>
<dbReference type="OrthoDB" id="1741324at2759"/>
<sequence>MDLVGFFEVEAFTSSSPCSFPPPLSSSDIESSTKKGFFGSSLLKQGKTSRDEGDDPRCPKTARSIHHSGYSNGGQQMLHLSSKDSSSLMHSCENPTKCSRAGLNCGNLNARLMGPFTAPQRMDLEQQMLIYSYICANVPIPTSLLTSLRTGFNPAMTSACSKEPFGANG</sequence>
<organism evidence="5 6">
    <name type="scientific">Vanilla planifolia</name>
    <name type="common">Vanilla</name>
    <dbReference type="NCBI Taxonomy" id="51239"/>
    <lineage>
        <taxon>Eukaryota</taxon>
        <taxon>Viridiplantae</taxon>
        <taxon>Streptophyta</taxon>
        <taxon>Embryophyta</taxon>
        <taxon>Tracheophyta</taxon>
        <taxon>Spermatophyta</taxon>
        <taxon>Magnoliopsida</taxon>
        <taxon>Liliopsida</taxon>
        <taxon>Asparagales</taxon>
        <taxon>Orchidaceae</taxon>
        <taxon>Vanilloideae</taxon>
        <taxon>Vanilleae</taxon>
        <taxon>Vanilla</taxon>
    </lineage>
</organism>
<dbReference type="GO" id="GO:0005524">
    <property type="term" value="F:ATP binding"/>
    <property type="evidence" value="ECO:0007669"/>
    <property type="project" value="InterPro"/>
</dbReference>
<accession>A0A835P8A9</accession>
<feature type="non-terminal residue" evidence="5">
    <location>
        <position position="169"/>
    </location>
</feature>
<dbReference type="GO" id="GO:0006355">
    <property type="term" value="P:regulation of DNA-templated transcription"/>
    <property type="evidence" value="ECO:0007669"/>
    <property type="project" value="InterPro"/>
</dbReference>